<reference evidence="5" key="1">
    <citation type="journal article" date="2019" name="Int. J. Syst. Evol. Microbiol.">
        <title>The Global Catalogue of Microorganisms (GCM) 10K type strain sequencing project: providing services to taxonomists for standard genome sequencing and annotation.</title>
        <authorList>
            <consortium name="The Broad Institute Genomics Platform"/>
            <consortium name="The Broad Institute Genome Sequencing Center for Infectious Disease"/>
            <person name="Wu L."/>
            <person name="Ma J."/>
        </authorList>
    </citation>
    <scope>NUCLEOTIDE SEQUENCE [LARGE SCALE GENOMIC DNA]</scope>
    <source>
        <strain evidence="5">CGMCC 1.15928</strain>
    </source>
</reference>
<dbReference type="Pfam" id="PF20072">
    <property type="entry name" value="DUF6468"/>
    <property type="match status" value="1"/>
</dbReference>
<accession>A0ABQ1JW77</accession>
<name>A0ABQ1JW77_9PROT</name>
<evidence type="ECO:0000313" key="4">
    <source>
        <dbReference type="EMBL" id="GGB75709.1"/>
    </source>
</evidence>
<dbReference type="EMBL" id="BMKF01000002">
    <property type="protein sequence ID" value="GGB75709.1"/>
    <property type="molecule type" value="Genomic_DNA"/>
</dbReference>
<gene>
    <name evidence="4" type="ORF">GCM10011503_25530</name>
</gene>
<protein>
    <recommendedName>
        <fullName evidence="3">DUF6468 domain-containing protein</fullName>
    </recommendedName>
</protein>
<evidence type="ECO:0000256" key="1">
    <source>
        <dbReference type="SAM" id="Coils"/>
    </source>
</evidence>
<keyword evidence="5" id="KW-1185">Reference proteome</keyword>
<feature type="domain" description="DUF6468" evidence="3">
    <location>
        <begin position="35"/>
        <end position="105"/>
    </location>
</feature>
<comment type="caution">
    <text evidence="4">The sequence shown here is derived from an EMBL/GenBank/DDBJ whole genome shotgun (WGS) entry which is preliminary data.</text>
</comment>
<keyword evidence="2" id="KW-0472">Membrane</keyword>
<dbReference type="InterPro" id="IPR045531">
    <property type="entry name" value="DUF6468"/>
</dbReference>
<evidence type="ECO:0000313" key="5">
    <source>
        <dbReference type="Proteomes" id="UP000628854"/>
    </source>
</evidence>
<keyword evidence="2" id="KW-1133">Transmembrane helix</keyword>
<keyword evidence="2" id="KW-0812">Transmembrane</keyword>
<evidence type="ECO:0000259" key="3">
    <source>
        <dbReference type="Pfam" id="PF20072"/>
    </source>
</evidence>
<proteinExistence type="predicted"/>
<keyword evidence="1" id="KW-0175">Coiled coil</keyword>
<feature type="transmembrane region" description="Helical" evidence="2">
    <location>
        <begin position="12"/>
        <end position="29"/>
    </location>
</feature>
<evidence type="ECO:0000256" key="2">
    <source>
        <dbReference type="SAM" id="Phobius"/>
    </source>
</evidence>
<feature type="coiled-coil region" evidence="1">
    <location>
        <begin position="117"/>
        <end position="151"/>
    </location>
</feature>
<dbReference type="RefSeq" id="WP_084391748.1">
    <property type="nucleotide sequence ID" value="NZ_BMKF01000002.1"/>
</dbReference>
<sequence>MIEQLAIQPTDIALFLVSFAACVYCIILSRRLKTLQDTRDGLGATIMAMNKSVAAVSSATRETRVQAGELTDRLAQMMREADKSCQRLSALQASVEASEGNLGRKADAVKSEVTSEMKLILQRSREEMREMKQLLQELKAQKSRLSAADRDADFLFEDDIMPAAGGRR</sequence>
<organism evidence="4 5">
    <name type="scientific">Henriciella pelagia</name>
    <dbReference type="NCBI Taxonomy" id="1977912"/>
    <lineage>
        <taxon>Bacteria</taxon>
        <taxon>Pseudomonadati</taxon>
        <taxon>Pseudomonadota</taxon>
        <taxon>Alphaproteobacteria</taxon>
        <taxon>Hyphomonadales</taxon>
        <taxon>Hyphomonadaceae</taxon>
        <taxon>Henriciella</taxon>
    </lineage>
</organism>
<dbReference type="Proteomes" id="UP000628854">
    <property type="component" value="Unassembled WGS sequence"/>
</dbReference>